<dbReference type="SMART" id="SM00465">
    <property type="entry name" value="GIYc"/>
    <property type="match status" value="1"/>
</dbReference>
<dbReference type="Gene3D" id="3.40.1440.10">
    <property type="entry name" value="GIY-YIG endonuclease"/>
    <property type="match status" value="1"/>
</dbReference>
<dbReference type="PROSITE" id="PS50164">
    <property type="entry name" value="GIY_YIG"/>
    <property type="match status" value="1"/>
</dbReference>
<dbReference type="CDD" id="cd10448">
    <property type="entry name" value="GIY-YIG_unchar_3"/>
    <property type="match status" value="1"/>
</dbReference>
<accession>A0ABZ2D1A2</accession>
<evidence type="ECO:0000313" key="3">
    <source>
        <dbReference type="EMBL" id="WWA46122.1"/>
    </source>
</evidence>
<feature type="domain" description="GIY-YIG" evidence="2">
    <location>
        <begin position="2"/>
        <end position="78"/>
    </location>
</feature>
<dbReference type="InterPro" id="IPR035901">
    <property type="entry name" value="GIY-YIG_endonuc_sf"/>
</dbReference>
<dbReference type="PANTHER" id="PTHR34477:SF5">
    <property type="entry name" value="BSL5627 PROTEIN"/>
    <property type="match status" value="1"/>
</dbReference>
<dbReference type="Pfam" id="PF01541">
    <property type="entry name" value="GIY-YIG"/>
    <property type="match status" value="1"/>
</dbReference>
<name>A0ABZ2D1A2_9SPHN</name>
<proteinExistence type="inferred from homology"/>
<dbReference type="InterPro" id="IPR050190">
    <property type="entry name" value="UPF0213_domain"/>
</dbReference>
<dbReference type="RefSeq" id="WP_338445024.1">
    <property type="nucleotide sequence ID" value="NZ_CP144918.1"/>
</dbReference>
<evidence type="ECO:0000313" key="4">
    <source>
        <dbReference type="Proteomes" id="UP001335183"/>
    </source>
</evidence>
<gene>
    <name evidence="3" type="ORF">V5F89_07420</name>
</gene>
<evidence type="ECO:0000256" key="1">
    <source>
        <dbReference type="ARBA" id="ARBA00007435"/>
    </source>
</evidence>
<comment type="similarity">
    <text evidence="1">Belongs to the UPF0213 family.</text>
</comment>
<dbReference type="EMBL" id="CP144918">
    <property type="protein sequence ID" value="WWA46122.1"/>
    <property type="molecule type" value="Genomic_DNA"/>
</dbReference>
<dbReference type="Proteomes" id="UP001335183">
    <property type="component" value="Chromosome"/>
</dbReference>
<organism evidence="3 4">
    <name type="scientific">Pelagerythrobacter marensis</name>
    <dbReference type="NCBI Taxonomy" id="543877"/>
    <lineage>
        <taxon>Bacteria</taxon>
        <taxon>Pseudomonadati</taxon>
        <taxon>Pseudomonadota</taxon>
        <taxon>Alphaproteobacteria</taxon>
        <taxon>Sphingomonadales</taxon>
        <taxon>Erythrobacteraceae</taxon>
        <taxon>Pelagerythrobacter</taxon>
    </lineage>
</organism>
<protein>
    <submittedName>
        <fullName evidence="3">GIY-YIG nuclease family protein</fullName>
    </submittedName>
</protein>
<keyword evidence="4" id="KW-1185">Reference proteome</keyword>
<dbReference type="SUPFAM" id="SSF82771">
    <property type="entry name" value="GIY-YIG endonuclease"/>
    <property type="match status" value="1"/>
</dbReference>
<evidence type="ECO:0000259" key="2">
    <source>
        <dbReference type="PROSITE" id="PS50164"/>
    </source>
</evidence>
<dbReference type="PANTHER" id="PTHR34477">
    <property type="entry name" value="UPF0213 PROTEIN YHBQ"/>
    <property type="match status" value="1"/>
</dbReference>
<reference evidence="3 4" key="1">
    <citation type="submission" date="2024-02" db="EMBL/GenBank/DDBJ databases">
        <title>The whole genome sequence of five bacterial samples isolated from Abu Dhabi Sabkha-shore region.</title>
        <authorList>
            <person name="Sudalaimuthuasari N."/>
            <person name="Sarfraz B."/>
            <person name="Tuyisabe J.D."/>
            <person name="Mugisha Ntwali L.D.M."/>
            <person name="Ali A.I.A.A."/>
            <person name="Almansoori S.Z.A."/>
            <person name="Alajami H.S.A."/>
            <person name="Almeqbaali A.A.S."/>
            <person name="Kundu B."/>
            <person name="Saeed E.E."/>
            <person name="Sukumarinath V."/>
            <person name="Mishra A.K."/>
            <person name="Hazzouri K.M."/>
            <person name="Almaskari R."/>
            <person name="Sharma A.K."/>
            <person name="Amiri K.M.A."/>
        </authorList>
    </citation>
    <scope>NUCLEOTIDE SEQUENCE [LARGE SCALE GENOMIC DNA]</scope>
    <source>
        <strain evidence="4">kcgeb_sd</strain>
    </source>
</reference>
<sequence>MSEGFVYILTNRKDGVLYIGVTNDLAERIEQHRSGAVKGFTHRYQCHRLVWFEQFENIHDAREVEQRMKAWKREWKIKRVEEVNPGWEDLSHLLA</sequence>
<dbReference type="InterPro" id="IPR000305">
    <property type="entry name" value="GIY-YIG_endonuc"/>
</dbReference>